<accession>A0A381SRN3</accession>
<dbReference type="EMBL" id="UINC01003476">
    <property type="protein sequence ID" value="SVA06656.1"/>
    <property type="molecule type" value="Genomic_DNA"/>
</dbReference>
<dbReference type="CDD" id="cd01275">
    <property type="entry name" value="FHIT"/>
    <property type="match status" value="1"/>
</dbReference>
<feature type="domain" description="HIT" evidence="2">
    <location>
        <begin position="22"/>
        <end position="132"/>
    </location>
</feature>
<evidence type="ECO:0000259" key="2">
    <source>
        <dbReference type="PROSITE" id="PS51084"/>
    </source>
</evidence>
<dbReference type="PROSITE" id="PS51084">
    <property type="entry name" value="HIT_2"/>
    <property type="match status" value="1"/>
</dbReference>
<dbReference type="InterPro" id="IPR052908">
    <property type="entry name" value="AP-4-A_phosphorylase"/>
</dbReference>
<name>A0A381SRN3_9ZZZZ</name>
<dbReference type="Pfam" id="PF01230">
    <property type="entry name" value="HIT"/>
    <property type="match status" value="1"/>
</dbReference>
<keyword evidence="1" id="KW-0547">Nucleotide-binding</keyword>
<dbReference type="SUPFAM" id="SSF54197">
    <property type="entry name" value="HIT-like"/>
    <property type="match status" value="1"/>
</dbReference>
<evidence type="ECO:0000313" key="3">
    <source>
        <dbReference type="EMBL" id="SVA06656.1"/>
    </source>
</evidence>
<dbReference type="GO" id="GO:0000166">
    <property type="term" value="F:nucleotide binding"/>
    <property type="evidence" value="ECO:0007669"/>
    <property type="project" value="UniProtKB-KW"/>
</dbReference>
<evidence type="ECO:0000256" key="1">
    <source>
        <dbReference type="ARBA" id="ARBA00022741"/>
    </source>
</evidence>
<proteinExistence type="predicted"/>
<dbReference type="Gene3D" id="3.30.428.10">
    <property type="entry name" value="HIT-like"/>
    <property type="match status" value="1"/>
</dbReference>
<dbReference type="PANTHER" id="PTHR42997">
    <property type="entry name" value="HIT FAMILY HYDROLASE"/>
    <property type="match status" value="1"/>
</dbReference>
<dbReference type="InterPro" id="IPR011146">
    <property type="entry name" value="HIT-like"/>
</dbReference>
<dbReference type="PANTHER" id="PTHR42997:SF1">
    <property type="entry name" value="AP-4-A PHOSPHORYLASE"/>
    <property type="match status" value="1"/>
</dbReference>
<dbReference type="GO" id="GO:0003824">
    <property type="term" value="F:catalytic activity"/>
    <property type="evidence" value="ECO:0007669"/>
    <property type="project" value="InterPro"/>
</dbReference>
<gene>
    <name evidence="3" type="ORF">METZ01_LOCUS59510</name>
</gene>
<sequence length="162" mass="18144">MDKLWAPWRIEYIRAPKEEGCIFCDKPAGDDDRETLILHRGEYSFILMNLYPYNNGHLMFAPYVHESDPLNIPAEAKSEIMDLADASMEILKSALKAEGFNFGANIGKAGGAGIADHLHYHLVPRWSGDTNFMPVLGHTKIVMEGLSETYDSLKPAFDKIDA</sequence>
<organism evidence="3">
    <name type="scientific">marine metagenome</name>
    <dbReference type="NCBI Taxonomy" id="408172"/>
    <lineage>
        <taxon>unclassified sequences</taxon>
        <taxon>metagenomes</taxon>
        <taxon>ecological metagenomes</taxon>
    </lineage>
</organism>
<dbReference type="InterPro" id="IPR036265">
    <property type="entry name" value="HIT-like_sf"/>
</dbReference>
<dbReference type="InterPro" id="IPR039383">
    <property type="entry name" value="FHIT"/>
</dbReference>
<dbReference type="AlphaFoldDB" id="A0A381SRN3"/>
<reference evidence="3" key="1">
    <citation type="submission" date="2018-05" db="EMBL/GenBank/DDBJ databases">
        <authorList>
            <person name="Lanie J.A."/>
            <person name="Ng W.-L."/>
            <person name="Kazmierczak K.M."/>
            <person name="Andrzejewski T.M."/>
            <person name="Davidsen T.M."/>
            <person name="Wayne K.J."/>
            <person name="Tettelin H."/>
            <person name="Glass J.I."/>
            <person name="Rusch D."/>
            <person name="Podicherti R."/>
            <person name="Tsui H.-C.T."/>
            <person name="Winkler M.E."/>
        </authorList>
    </citation>
    <scope>NUCLEOTIDE SEQUENCE</scope>
</reference>
<protein>
    <recommendedName>
        <fullName evidence="2">HIT domain-containing protein</fullName>
    </recommendedName>
</protein>